<proteinExistence type="predicted"/>
<dbReference type="AlphaFoldDB" id="A0A0C3DLP6"/>
<name>A0A0C3DLP6_OIDMZ</name>
<dbReference type="HOGENOM" id="CLU_299365_0_0_1"/>
<dbReference type="Proteomes" id="UP000054321">
    <property type="component" value="Unassembled WGS sequence"/>
</dbReference>
<sequence length="1002" mass="112126">MSLSLEADDNRTIIPSGISPVGNTHIGLTTEPESLSFQVTGMGTDIASIDDSGYGPSRQSFAPTTSNIDREREGIKPFSKCVPLPLECRSNLRQFPDIPLDELTEQRFAELIPVVEDILKSITKKKYWFHRRMFLGNDDTDVGPYIVIFCNERYLKRIQHNVSKPRILRLCESGDLILRILVVPCEAQLAHSPSDVEVCRNKTTTLCGAPILLVNKSEDSCSGNSRKATIGGIIKITNADGTSKLCGMTAGHVLDDWQNSSVDTAISCSDRTDETDSFQDLDEPKPSPSHQTEIEYQNVLRGAWDFAETDSFGKIDGGGQNGSSDNIIQPSHDWALFTTKLNMPNELCALKSPGCFERRELKQAARPTFHGGFSEPVILIGGSNGPKRGELSSLTSRILIGSSGNFVDAYILTLNENNGIREGDSGSWVVHNGSPLVFGHVVATDVFGDAYVIPMVDTFDDIKRCIGAKAVELPTAKDFEVLETIETPDIQPFIEKPTGRTNRSDVDILQKSAFQPWGLQTPPFSSCSESHLNNWVTDLHELEANKPSCEPICDRNLWPTIFLSPREVCQDSRKENSRHLWDADLENEDELDNFAVLSNDANQFKVEVLKDFCRGTSLKDLKNGKGAAGYRRIVWLDDRDNTPGRGMEDIRSYQNPLTATGLRRALETPRFNNERLPDASRRLIYIMDLDPACIHALAETVSVNDYEGLGDAIYKYLTFQTSIEVNIPSIGFLNFQLDLHIPFFILEKSLPPKASAGTIKTKPVRQWTDLSFLRLDGLESQAQDSAEVWGIQEAQISCVVMGTDDWRWVAYCFVDSKVNGFLDDCSEADLCFDQIARMELEARFPLRQPRNYWIKVFQIRIASIGNQWEHNLHMLQRAIDTHFTQNSASPSLSRKEERRLAEIEAALDWAVRTSAILRRLTGALSETIDAWAKFSAPSGDIDYFEDSESKPQQSHNTRYLHAIKKIFSKLEGIYKAFLALHKRCAEYIDIVSKTQLHGGTSD</sequence>
<evidence type="ECO:0000313" key="2">
    <source>
        <dbReference type="EMBL" id="KIN02948.1"/>
    </source>
</evidence>
<feature type="region of interest" description="Disordered" evidence="1">
    <location>
        <begin position="271"/>
        <end position="291"/>
    </location>
</feature>
<keyword evidence="3" id="KW-1185">Reference proteome</keyword>
<reference evidence="3" key="2">
    <citation type="submission" date="2015-01" db="EMBL/GenBank/DDBJ databases">
        <title>Evolutionary Origins and Diversification of the Mycorrhizal Mutualists.</title>
        <authorList>
            <consortium name="DOE Joint Genome Institute"/>
            <consortium name="Mycorrhizal Genomics Consortium"/>
            <person name="Kohler A."/>
            <person name="Kuo A."/>
            <person name="Nagy L.G."/>
            <person name="Floudas D."/>
            <person name="Copeland A."/>
            <person name="Barry K.W."/>
            <person name="Cichocki N."/>
            <person name="Veneault-Fourrey C."/>
            <person name="LaButti K."/>
            <person name="Lindquist E.A."/>
            <person name="Lipzen A."/>
            <person name="Lundell T."/>
            <person name="Morin E."/>
            <person name="Murat C."/>
            <person name="Riley R."/>
            <person name="Ohm R."/>
            <person name="Sun H."/>
            <person name="Tunlid A."/>
            <person name="Henrissat B."/>
            <person name="Grigoriev I.V."/>
            <person name="Hibbett D.S."/>
            <person name="Martin F."/>
        </authorList>
    </citation>
    <scope>NUCLEOTIDE SEQUENCE [LARGE SCALE GENOMIC DNA]</scope>
    <source>
        <strain evidence="3">Zn</strain>
    </source>
</reference>
<accession>A0A0C3DLP6</accession>
<dbReference type="InParanoid" id="A0A0C3DLP6"/>
<dbReference type="OrthoDB" id="5865767at2759"/>
<evidence type="ECO:0000313" key="3">
    <source>
        <dbReference type="Proteomes" id="UP000054321"/>
    </source>
</evidence>
<gene>
    <name evidence="2" type="ORF">OIDMADRAFT_27426</name>
</gene>
<evidence type="ECO:0000256" key="1">
    <source>
        <dbReference type="SAM" id="MobiDB-lite"/>
    </source>
</evidence>
<organism evidence="2 3">
    <name type="scientific">Oidiodendron maius (strain Zn)</name>
    <dbReference type="NCBI Taxonomy" id="913774"/>
    <lineage>
        <taxon>Eukaryota</taxon>
        <taxon>Fungi</taxon>
        <taxon>Dikarya</taxon>
        <taxon>Ascomycota</taxon>
        <taxon>Pezizomycotina</taxon>
        <taxon>Leotiomycetes</taxon>
        <taxon>Leotiomycetes incertae sedis</taxon>
        <taxon>Myxotrichaceae</taxon>
        <taxon>Oidiodendron</taxon>
    </lineage>
</organism>
<protein>
    <submittedName>
        <fullName evidence="2">Uncharacterized protein</fullName>
    </submittedName>
</protein>
<reference evidence="2 3" key="1">
    <citation type="submission" date="2014-04" db="EMBL/GenBank/DDBJ databases">
        <authorList>
            <consortium name="DOE Joint Genome Institute"/>
            <person name="Kuo A."/>
            <person name="Martino E."/>
            <person name="Perotto S."/>
            <person name="Kohler A."/>
            <person name="Nagy L.G."/>
            <person name="Floudas D."/>
            <person name="Copeland A."/>
            <person name="Barry K.W."/>
            <person name="Cichocki N."/>
            <person name="Veneault-Fourrey C."/>
            <person name="LaButti K."/>
            <person name="Lindquist E.A."/>
            <person name="Lipzen A."/>
            <person name="Lundell T."/>
            <person name="Morin E."/>
            <person name="Murat C."/>
            <person name="Sun H."/>
            <person name="Tunlid A."/>
            <person name="Henrissat B."/>
            <person name="Grigoriev I.V."/>
            <person name="Hibbett D.S."/>
            <person name="Martin F."/>
            <person name="Nordberg H.P."/>
            <person name="Cantor M.N."/>
            <person name="Hua S.X."/>
        </authorList>
    </citation>
    <scope>NUCLEOTIDE SEQUENCE [LARGE SCALE GENOMIC DNA]</scope>
    <source>
        <strain evidence="2 3">Zn</strain>
    </source>
</reference>
<dbReference type="EMBL" id="KN832874">
    <property type="protein sequence ID" value="KIN02948.1"/>
    <property type="molecule type" value="Genomic_DNA"/>
</dbReference>